<dbReference type="FunFam" id="3.40.50.300:FF:000439">
    <property type="entry name" value="ATP-dependent RNA helicase HrpA"/>
    <property type="match status" value="1"/>
</dbReference>
<evidence type="ECO:0000259" key="6">
    <source>
        <dbReference type="PROSITE" id="PS51194"/>
    </source>
</evidence>
<dbReference type="InterPro" id="IPR011709">
    <property type="entry name" value="DEAD-box_helicase_OB_fold"/>
</dbReference>
<dbReference type="GO" id="GO:0003724">
    <property type="term" value="F:RNA helicase activity"/>
    <property type="evidence" value="ECO:0007669"/>
    <property type="project" value="InterPro"/>
</dbReference>
<dbReference type="SMART" id="SM00382">
    <property type="entry name" value="AAA"/>
    <property type="match status" value="1"/>
</dbReference>
<dbReference type="InterPro" id="IPR024590">
    <property type="entry name" value="HrpA_C"/>
</dbReference>
<dbReference type="InterPro" id="IPR007502">
    <property type="entry name" value="Helicase-assoc_dom"/>
</dbReference>
<keyword evidence="1" id="KW-0547">Nucleotide-binding</keyword>
<dbReference type="Pfam" id="PF11898">
    <property type="entry name" value="DUF3418"/>
    <property type="match status" value="1"/>
</dbReference>
<gene>
    <name evidence="7" type="ORF">BDK89_3637</name>
</gene>
<protein>
    <submittedName>
        <fullName evidence="7">ATP-dependent helicase HrpA</fullName>
    </submittedName>
</protein>
<keyword evidence="8" id="KW-1185">Reference proteome</keyword>
<evidence type="ECO:0000256" key="2">
    <source>
        <dbReference type="ARBA" id="ARBA00022801"/>
    </source>
</evidence>
<dbReference type="InterPro" id="IPR011545">
    <property type="entry name" value="DEAD/DEAH_box_helicase_dom"/>
</dbReference>
<dbReference type="PANTHER" id="PTHR18934">
    <property type="entry name" value="ATP-DEPENDENT RNA HELICASE"/>
    <property type="match status" value="1"/>
</dbReference>
<dbReference type="Pfam" id="PF00270">
    <property type="entry name" value="DEAD"/>
    <property type="match status" value="1"/>
</dbReference>
<name>A0A4R7I5P3_9ACTN</name>
<evidence type="ECO:0000256" key="1">
    <source>
        <dbReference type="ARBA" id="ARBA00022741"/>
    </source>
</evidence>
<dbReference type="PANTHER" id="PTHR18934:SF99">
    <property type="entry name" value="ATP-DEPENDENT RNA HELICASE DHX37-RELATED"/>
    <property type="match status" value="1"/>
</dbReference>
<accession>A0A4R7I5P3</accession>
<dbReference type="CDD" id="cd18791">
    <property type="entry name" value="SF2_C_RHA"/>
    <property type="match status" value="1"/>
</dbReference>
<dbReference type="InterPro" id="IPR027417">
    <property type="entry name" value="P-loop_NTPase"/>
</dbReference>
<feature type="domain" description="Helicase ATP-binding" evidence="5">
    <location>
        <begin position="42"/>
        <end position="196"/>
    </location>
</feature>
<dbReference type="NCBIfam" id="TIGR01967">
    <property type="entry name" value="DEAH_box_HrpA"/>
    <property type="match status" value="1"/>
</dbReference>
<dbReference type="Gene3D" id="1.20.120.1080">
    <property type="match status" value="1"/>
</dbReference>
<dbReference type="SUPFAM" id="SSF52540">
    <property type="entry name" value="P-loop containing nucleoside triphosphate hydrolases"/>
    <property type="match status" value="1"/>
</dbReference>
<evidence type="ECO:0000256" key="4">
    <source>
        <dbReference type="ARBA" id="ARBA00022840"/>
    </source>
</evidence>
<dbReference type="FunFam" id="1.20.120.1080:FF:000005">
    <property type="entry name" value="ATP-dependent helicase HrpA"/>
    <property type="match status" value="1"/>
</dbReference>
<dbReference type="EMBL" id="SOAU01000001">
    <property type="protein sequence ID" value="TDT18023.1"/>
    <property type="molecule type" value="Genomic_DNA"/>
</dbReference>
<dbReference type="SMART" id="SM00487">
    <property type="entry name" value="DEXDc"/>
    <property type="match status" value="1"/>
</dbReference>
<keyword evidence="2" id="KW-0378">Hydrolase</keyword>
<dbReference type="SMART" id="SM00847">
    <property type="entry name" value="HA2"/>
    <property type="match status" value="1"/>
</dbReference>
<evidence type="ECO:0000313" key="7">
    <source>
        <dbReference type="EMBL" id="TDT18023.1"/>
    </source>
</evidence>
<dbReference type="RefSeq" id="WP_133870269.1">
    <property type="nucleotide sequence ID" value="NZ_SOAU01000001.1"/>
</dbReference>
<dbReference type="InterPro" id="IPR010222">
    <property type="entry name" value="RNA_helicase_HrpA"/>
</dbReference>
<reference evidence="7 8" key="1">
    <citation type="submission" date="2019-03" db="EMBL/GenBank/DDBJ databases">
        <title>Sequencing the genomes of 1000 actinobacteria strains.</title>
        <authorList>
            <person name="Klenk H.-P."/>
        </authorList>
    </citation>
    <scope>NUCLEOTIDE SEQUENCE [LARGE SCALE GENOMIC DNA]</scope>
    <source>
        <strain evidence="7 8">DSM 18936</strain>
    </source>
</reference>
<comment type="caution">
    <text evidence="7">The sequence shown here is derived from an EMBL/GenBank/DDBJ whole genome shotgun (WGS) entry which is preliminary data.</text>
</comment>
<keyword evidence="3 7" id="KW-0347">Helicase</keyword>
<dbReference type="OrthoDB" id="9805617at2"/>
<dbReference type="PROSITE" id="PS51194">
    <property type="entry name" value="HELICASE_CTER"/>
    <property type="match status" value="1"/>
</dbReference>
<dbReference type="InterPro" id="IPR014001">
    <property type="entry name" value="Helicase_ATP-bd"/>
</dbReference>
<evidence type="ECO:0000313" key="8">
    <source>
        <dbReference type="Proteomes" id="UP000294558"/>
    </source>
</evidence>
<proteinExistence type="predicted"/>
<dbReference type="Proteomes" id="UP000294558">
    <property type="component" value="Unassembled WGS sequence"/>
</dbReference>
<evidence type="ECO:0000256" key="3">
    <source>
        <dbReference type="ARBA" id="ARBA00022806"/>
    </source>
</evidence>
<dbReference type="GO" id="GO:0005524">
    <property type="term" value="F:ATP binding"/>
    <property type="evidence" value="ECO:0007669"/>
    <property type="project" value="UniProtKB-KW"/>
</dbReference>
<dbReference type="Pfam" id="PF00271">
    <property type="entry name" value="Helicase_C"/>
    <property type="match status" value="1"/>
</dbReference>
<dbReference type="AlphaFoldDB" id="A0A4R7I5P3"/>
<sequence length="1252" mass="140158">MPRRSRPETREARAARLAEIVGARPIAVPESLPIADRREELVDAIRSNQVVVVAGETGSGKSTQLPKLCLEAGRGVDGMIGHTQPRRVAARTVAERVADELGTAVGDGVGYSVRFNDRVTDSTLIRVMTDGILLNELQRDRDLRRYDTIIIDEAHERSLNIDFLLGYLKQLLPRRPDLHVIITSATIDTERFAEHFADPDGEPAPVFVVEGRTYPVEVRYRPYGADNDDDPGDRRDQVRAVIDAIDELEREGPGDVLVFLSGEREIHDIADALRDERRQGLEVLPLYARLSAHEQHRIFEPHRGRRVVLATNVAETSITVPGVRYVVDAGIARISRYSRRLKVQRLPIEPVSQASANQRAGRCGRVAPGVCIRLYTEDDYEQRPEFTEPEILRTNLASVILQMTAIGLGDVSRFPFVEPPDAAAVRDGDLLLDELGAVRHDGDRRSLTKIGRKLARLPIDPRLGRMVIEAERYGCVREVLVIASALSIQDVRERPREQPERANELHARFRVDGSDLLGIVELWDYLRERQRELSGNRFRRMCHDEFLHYLRVREWRDLYSQLRQVAGQLDIRPSVDAAHPDHVHRALLAGLLTHIGTRDGDGREFRGIRDSRFVIAPGSVLSKRPPRWVMAAELVETDRIRARRVATIQPEWAESIAGDLVKRSYGEPWWDEQQGRALIGETVTLYGLPIVSNRTIGLDRVDARLARELFIRRALVAGDWEATHDFIAENERFRHRVSLLEARVRRTDLLDDEAIVEFFDARIPERATSSRAFDRWWRDARQDDSTLLHLDGSVLANRSGIRLSDYPDRWTAGVASYPITYRFEPGSALDGASVTVPLSEINQLDDSGFDWLIPGYRAELVDLLVRSLPKDVRRELIPMTETAAAAAERLDTTLPTLLEALAKALTEVSGVPVRPGDFSDERLPTHLRLHIVVVDDDGRVVDAGDDLAAIRRRQAGEARTALASAVPVEERRDIVRWDDIGHIDRVVETTSPSGNVVRAFPTLLDRGDRVTLRVVDNESLQRRAMRGGVRRLLLMAAAPTVGKVERTLDQSAKLAVAASPVLLADLTAECIDAAVDAVLARYELPWDEAAFTTIERAVRDDAPQLAADALAEAADVIAAAERVRARLSSLTAEALQPTVADAGAHLDRLVAAGFVARSGLDRLPDVHRYVRGIEYRLDHLAGDVPRDQRRMAEVRPIERELADAIDRAGRVDDALRDITWLVEELRISVFAQPVGVRGPVSPKRIRTALGRR</sequence>
<dbReference type="GO" id="GO:0003723">
    <property type="term" value="F:RNA binding"/>
    <property type="evidence" value="ECO:0007669"/>
    <property type="project" value="TreeGrafter"/>
</dbReference>
<dbReference type="InterPro" id="IPR003593">
    <property type="entry name" value="AAA+_ATPase"/>
</dbReference>
<dbReference type="Gene3D" id="3.40.50.300">
    <property type="entry name" value="P-loop containing nucleotide triphosphate hydrolases"/>
    <property type="match status" value="2"/>
</dbReference>
<dbReference type="NCBIfam" id="NF008348">
    <property type="entry name" value="PRK11131.1"/>
    <property type="match status" value="1"/>
</dbReference>
<dbReference type="PROSITE" id="PS51192">
    <property type="entry name" value="HELICASE_ATP_BIND_1"/>
    <property type="match status" value="1"/>
</dbReference>
<feature type="domain" description="Helicase C-terminal" evidence="6">
    <location>
        <begin position="240"/>
        <end position="407"/>
    </location>
</feature>
<evidence type="ECO:0000259" key="5">
    <source>
        <dbReference type="PROSITE" id="PS51192"/>
    </source>
</evidence>
<dbReference type="Pfam" id="PF07717">
    <property type="entry name" value="OB_NTP_bind"/>
    <property type="match status" value="1"/>
</dbReference>
<dbReference type="InterPro" id="IPR001650">
    <property type="entry name" value="Helicase_C-like"/>
</dbReference>
<organism evidence="7 8">
    <name type="scientific">Ilumatobacter fluminis</name>
    <dbReference type="NCBI Taxonomy" id="467091"/>
    <lineage>
        <taxon>Bacteria</taxon>
        <taxon>Bacillati</taxon>
        <taxon>Actinomycetota</taxon>
        <taxon>Acidimicrobiia</taxon>
        <taxon>Acidimicrobiales</taxon>
        <taxon>Ilumatobacteraceae</taxon>
        <taxon>Ilumatobacter</taxon>
    </lineage>
</organism>
<dbReference type="SMART" id="SM00490">
    <property type="entry name" value="HELICc"/>
    <property type="match status" value="1"/>
</dbReference>
<dbReference type="GO" id="GO:0016787">
    <property type="term" value="F:hydrolase activity"/>
    <property type="evidence" value="ECO:0007669"/>
    <property type="project" value="UniProtKB-KW"/>
</dbReference>
<keyword evidence="4" id="KW-0067">ATP-binding</keyword>
<dbReference type="Pfam" id="PF21010">
    <property type="entry name" value="HA2_C"/>
    <property type="match status" value="1"/>
</dbReference>